<proteinExistence type="predicted"/>
<dbReference type="RefSeq" id="WP_140904879.1">
    <property type="nucleotide sequence ID" value="NZ_JBHTMD010000013.1"/>
</dbReference>
<name>A0A502BP65_9HYPH</name>
<feature type="domain" description="TadE-like" evidence="2">
    <location>
        <begin position="23"/>
        <end position="65"/>
    </location>
</feature>
<comment type="caution">
    <text evidence="3">The sequence shown here is derived from an EMBL/GenBank/DDBJ whole genome shotgun (WGS) entry which is preliminary data.</text>
</comment>
<dbReference type="Proteomes" id="UP000315388">
    <property type="component" value="Unassembled WGS sequence"/>
</dbReference>
<evidence type="ECO:0000313" key="4">
    <source>
        <dbReference type="Proteomes" id="UP000315388"/>
    </source>
</evidence>
<evidence type="ECO:0000256" key="1">
    <source>
        <dbReference type="SAM" id="Phobius"/>
    </source>
</evidence>
<keyword evidence="1" id="KW-0812">Transmembrane</keyword>
<evidence type="ECO:0000313" key="3">
    <source>
        <dbReference type="EMBL" id="TPF75441.1"/>
    </source>
</evidence>
<feature type="transmembrane region" description="Helical" evidence="1">
    <location>
        <begin position="29"/>
        <end position="51"/>
    </location>
</feature>
<keyword evidence="1" id="KW-1133">Transmembrane helix</keyword>
<dbReference type="InterPro" id="IPR012495">
    <property type="entry name" value="TadE-like_dom"/>
</dbReference>
<dbReference type="EMBL" id="VEWJ01000005">
    <property type="protein sequence ID" value="TPF75441.1"/>
    <property type="molecule type" value="Genomic_DNA"/>
</dbReference>
<accession>A0A502BP65</accession>
<dbReference type="OrthoDB" id="7349713at2"/>
<keyword evidence="1" id="KW-0472">Membrane</keyword>
<dbReference type="Pfam" id="PF07811">
    <property type="entry name" value="TadE"/>
    <property type="match status" value="1"/>
</dbReference>
<gene>
    <name evidence="3" type="ORF">FHY56_09275</name>
</gene>
<organism evidence="3 4">
    <name type="scientific">Brucella gallinifaecis</name>
    <dbReference type="NCBI Taxonomy" id="215590"/>
    <lineage>
        <taxon>Bacteria</taxon>
        <taxon>Pseudomonadati</taxon>
        <taxon>Pseudomonadota</taxon>
        <taxon>Alphaproteobacteria</taxon>
        <taxon>Hyphomicrobiales</taxon>
        <taxon>Brucellaceae</taxon>
        <taxon>Brucella/Ochrobactrum group</taxon>
        <taxon>Brucella</taxon>
    </lineage>
</organism>
<protein>
    <submittedName>
        <fullName evidence="3">Pilus assembly protein</fullName>
    </submittedName>
</protein>
<evidence type="ECO:0000259" key="2">
    <source>
        <dbReference type="Pfam" id="PF07811"/>
    </source>
</evidence>
<sequence length="174" mass="20326">MNNLYLSILNKKSIRKFYRSDDGAAAVEFAIIAFPLIVTIITIIYLSVVFIEKQVLANSIDETTRQMKIASRLNPMEFNADKFRIKLCENNNKSFKINCDKLNVHMVGYNKIGEFRNFSAPISENNYSNTNVKEKISIVFVKYNWSDILSDNKYFNSIFKDFFNTDEVRLWTNE</sequence>
<keyword evidence="4" id="KW-1185">Reference proteome</keyword>
<dbReference type="AlphaFoldDB" id="A0A502BP65"/>
<reference evidence="3 4" key="1">
    <citation type="journal article" date="2003" name="Int. J. Syst. Evol. Microbiol.">
        <title>Towards a standardized format for the description of a novel species (of an established genus): Ochrobactrum gallinifaecis sp. nov.</title>
        <authorList>
            <person name="Kampfer P."/>
            <person name="Buczolits S."/>
            <person name="Albrecht A."/>
            <person name="Busse H.J."/>
            <person name="Stackebrandt E."/>
        </authorList>
    </citation>
    <scope>NUCLEOTIDE SEQUENCE [LARGE SCALE GENOMIC DNA]</scope>
    <source>
        <strain evidence="3 4">ISO 196</strain>
    </source>
</reference>